<accession>A0ABP8R387</accession>
<comment type="caution">
    <text evidence="5">The sequence shown here is derived from an EMBL/GenBank/DDBJ whole genome shotgun (WGS) entry which is preliminary data.</text>
</comment>
<keyword evidence="2" id="KW-0442">Lipid degradation</keyword>
<keyword evidence="1" id="KW-0378">Hydrolase</keyword>
<dbReference type="EMBL" id="BAABHF010000057">
    <property type="protein sequence ID" value="GAA4517161.1"/>
    <property type="molecule type" value="Genomic_DNA"/>
</dbReference>
<sequence>MTASDMATTEVALTAPTPVVSVKPVTLEAPGRGEDLQVRVSAPTTGSELPVIVFSHGFGSSLHGYGPLADFWAAHGFVVIQPTHLDSRTVGLAQDDRRRPRLWRFRVEDLKRILDRLDLLEAAVPGLSGRLDRSRIAAAGHSFGGQTAGNLLGLRVLDPETKREEDLSDPRVKAGVLFATAGEGGANLTPFAAEHFPFMNPNFAYMTTPALVVVGDRDDTPRKHRLTVRGPDWMADPYLLSPGEKSLFTLFGAEHSLGGIAGYEVQETTDEDPERVALIQRVTWAYLRHALGIEDAAWSAARKALSQSATPRGRIESRSGGPGVQGDGDQQAVAL</sequence>
<dbReference type="RefSeq" id="WP_345474625.1">
    <property type="nucleotide sequence ID" value="NZ_BAABHF010000057.1"/>
</dbReference>
<evidence type="ECO:0000313" key="6">
    <source>
        <dbReference type="Proteomes" id="UP001500503"/>
    </source>
</evidence>
<evidence type="ECO:0000256" key="3">
    <source>
        <dbReference type="ARBA" id="ARBA00023098"/>
    </source>
</evidence>
<evidence type="ECO:0000256" key="1">
    <source>
        <dbReference type="ARBA" id="ARBA00022801"/>
    </source>
</evidence>
<proteinExistence type="predicted"/>
<evidence type="ECO:0008006" key="7">
    <source>
        <dbReference type="Google" id="ProtNLM"/>
    </source>
</evidence>
<reference evidence="6" key="1">
    <citation type="journal article" date="2019" name="Int. J. Syst. Evol. Microbiol.">
        <title>The Global Catalogue of Microorganisms (GCM) 10K type strain sequencing project: providing services to taxonomists for standard genome sequencing and annotation.</title>
        <authorList>
            <consortium name="The Broad Institute Genomics Platform"/>
            <consortium name="The Broad Institute Genome Sequencing Center for Infectious Disease"/>
            <person name="Wu L."/>
            <person name="Ma J."/>
        </authorList>
    </citation>
    <scope>NUCLEOTIDE SEQUENCE [LARGE SCALE GENOMIC DNA]</scope>
    <source>
        <strain evidence="6">JCM 17933</strain>
    </source>
</reference>
<dbReference type="InterPro" id="IPR017395">
    <property type="entry name" value="Chlorophyllase-like"/>
</dbReference>
<feature type="region of interest" description="Disordered" evidence="4">
    <location>
        <begin position="308"/>
        <end position="335"/>
    </location>
</feature>
<dbReference type="SUPFAM" id="SSF53474">
    <property type="entry name" value="alpha/beta-Hydrolases"/>
    <property type="match status" value="1"/>
</dbReference>
<keyword evidence="6" id="KW-1185">Reference proteome</keyword>
<dbReference type="Proteomes" id="UP001500503">
    <property type="component" value="Unassembled WGS sequence"/>
</dbReference>
<dbReference type="Gene3D" id="3.40.50.1820">
    <property type="entry name" value="alpha/beta hydrolase"/>
    <property type="match status" value="1"/>
</dbReference>
<evidence type="ECO:0000256" key="2">
    <source>
        <dbReference type="ARBA" id="ARBA00022963"/>
    </source>
</evidence>
<gene>
    <name evidence="5" type="ORF">GCM10023191_089190</name>
</gene>
<evidence type="ECO:0000256" key="4">
    <source>
        <dbReference type="SAM" id="MobiDB-lite"/>
    </source>
</evidence>
<keyword evidence="3" id="KW-0443">Lipid metabolism</keyword>
<evidence type="ECO:0000313" key="5">
    <source>
        <dbReference type="EMBL" id="GAA4517161.1"/>
    </source>
</evidence>
<name>A0ABP8R387_9ACTN</name>
<protein>
    <recommendedName>
        <fullName evidence="7">Chlorophyllase</fullName>
    </recommendedName>
</protein>
<dbReference type="InterPro" id="IPR029058">
    <property type="entry name" value="AB_hydrolase_fold"/>
</dbReference>
<organism evidence="5 6">
    <name type="scientific">Actinoallomurus oryzae</name>
    <dbReference type="NCBI Taxonomy" id="502180"/>
    <lineage>
        <taxon>Bacteria</taxon>
        <taxon>Bacillati</taxon>
        <taxon>Actinomycetota</taxon>
        <taxon>Actinomycetes</taxon>
        <taxon>Streptosporangiales</taxon>
        <taxon>Thermomonosporaceae</taxon>
        <taxon>Actinoallomurus</taxon>
    </lineage>
</organism>
<dbReference type="PANTHER" id="PTHR10272">
    <property type="entry name" value="PLATELET-ACTIVATING FACTOR ACETYLHYDROLASE"/>
    <property type="match status" value="1"/>
</dbReference>
<dbReference type="PANTHER" id="PTHR10272:SF0">
    <property type="entry name" value="PLATELET-ACTIVATING FACTOR ACETYLHYDROLASE"/>
    <property type="match status" value="1"/>
</dbReference>
<dbReference type="Pfam" id="PF07224">
    <property type="entry name" value="Chlorophyllase"/>
    <property type="match status" value="1"/>
</dbReference>